<feature type="compositionally biased region" description="Basic and acidic residues" evidence="1">
    <location>
        <begin position="571"/>
        <end position="586"/>
    </location>
</feature>
<dbReference type="AlphaFoldDB" id="A0A1G9MHJ0"/>
<dbReference type="InterPro" id="IPR021136">
    <property type="entry name" value="Flagellar_hook_control-like_C"/>
</dbReference>
<evidence type="ECO:0000259" key="2">
    <source>
        <dbReference type="Pfam" id="PF02120"/>
    </source>
</evidence>
<dbReference type="OrthoDB" id="1780022at2"/>
<sequence length="628" mass="70345">MSSGAVNILQGMFNASLDADAGDLDSEASSDSLSESPEDFSEVLSKIQDKNPEAADFEIGELEALLEEKEMISAGAGFAGPLDLLERLVQTNAIDIEISEGKLVFSSEELSDELVELLNESEMDLESLLEMKEASSGSFPALHGELMTAANFAEEEIDALLEETLFRFEDRWQNPEKIRSQIRRAMRSAALQGVDTSELVEMFGELEPGEAENMLFRMMLVEADAEEISGLAESDKNYIMHALLNSESTEESFSQLRVDQDLAPLLEKIAEHYDLSDDQVEKLIDRVRQKYADGENRSQLLSEMIARLDSEAADIELESRPARHAAELWNEVLSEVLSRELDYRSEEVDIKEFLRGLDDSESGRAEIDSELLRDLLFGEEDSRPTANWQELTAELLNFDSQEEVGEFDLELDLDLDPDREGLNPADLSDIPGTASDEQQLNALGDYELAQLMMSGGAETAAAEIESDWSGWQQSAVDQIVESFTLLQGQERDTMLLQLEPENLGKIGIEISVESGEVLAHLVVEDSAVRSELENNLGTLHRSLVREGFEVNQITLEGSDEENPLLSQEEGGQQREDDSGSSEREGSFEEEFSSEWPGRISRLDDFENGEIDEELRGWLRWKQYQYTWI</sequence>
<dbReference type="Gene3D" id="3.30.750.140">
    <property type="match status" value="1"/>
</dbReference>
<protein>
    <submittedName>
        <fullName evidence="3">Hook-length control protein FliK</fullName>
    </submittedName>
</protein>
<dbReference type="CDD" id="cd17470">
    <property type="entry name" value="T3SS_Flik_C"/>
    <property type="match status" value="1"/>
</dbReference>
<name>A0A1G9MHJ0_9FIRM</name>
<reference evidence="3 4" key="1">
    <citation type="submission" date="2016-10" db="EMBL/GenBank/DDBJ databases">
        <authorList>
            <person name="de Groot N.N."/>
        </authorList>
    </citation>
    <scope>NUCLEOTIDE SEQUENCE [LARGE SCALE GENOMIC DNA]</scope>
    <source>
        <strain evidence="3 4">SLAS-1</strain>
    </source>
</reference>
<feature type="domain" description="Flagellar hook-length control protein-like C-terminal" evidence="2">
    <location>
        <begin position="488"/>
        <end position="559"/>
    </location>
</feature>
<dbReference type="Pfam" id="PF02120">
    <property type="entry name" value="Flg_hook"/>
    <property type="match status" value="1"/>
</dbReference>
<gene>
    <name evidence="3" type="ORF">SAMN04488692_10871</name>
</gene>
<feature type="region of interest" description="Disordered" evidence="1">
    <location>
        <begin position="555"/>
        <end position="595"/>
    </location>
</feature>
<keyword evidence="4" id="KW-1185">Reference proteome</keyword>
<evidence type="ECO:0000313" key="4">
    <source>
        <dbReference type="Proteomes" id="UP000199476"/>
    </source>
</evidence>
<evidence type="ECO:0000256" key="1">
    <source>
        <dbReference type="SAM" id="MobiDB-lite"/>
    </source>
</evidence>
<evidence type="ECO:0000313" key="3">
    <source>
        <dbReference type="EMBL" id="SDL73738.1"/>
    </source>
</evidence>
<proteinExistence type="predicted"/>
<feature type="region of interest" description="Disordered" evidence="1">
    <location>
        <begin position="20"/>
        <end position="43"/>
    </location>
</feature>
<dbReference type="RefSeq" id="WP_089759610.1">
    <property type="nucleotide sequence ID" value="NZ_FNGO01000008.1"/>
</dbReference>
<dbReference type="InterPro" id="IPR038610">
    <property type="entry name" value="FliK-like_C_sf"/>
</dbReference>
<accession>A0A1G9MHJ0</accession>
<dbReference type="STRING" id="321763.SAMN04488692_10871"/>
<dbReference type="Proteomes" id="UP000199476">
    <property type="component" value="Unassembled WGS sequence"/>
</dbReference>
<organism evidence="3 4">
    <name type="scientific">Halarsenatibacter silvermanii</name>
    <dbReference type="NCBI Taxonomy" id="321763"/>
    <lineage>
        <taxon>Bacteria</taxon>
        <taxon>Bacillati</taxon>
        <taxon>Bacillota</taxon>
        <taxon>Clostridia</taxon>
        <taxon>Halanaerobiales</taxon>
        <taxon>Halarsenatibacteraceae</taxon>
        <taxon>Halarsenatibacter</taxon>
    </lineage>
</organism>
<dbReference type="EMBL" id="FNGO01000008">
    <property type="protein sequence ID" value="SDL73738.1"/>
    <property type="molecule type" value="Genomic_DNA"/>
</dbReference>